<sequence>MPEEKNEFNYLKENITKMGQWVTYFQKKQENLDQRLSVVEERLSIKQATPVETIQNQKTPEQNNIKKVFGFISIMVGVVFSLTFFDSLNYRYNYGYGYNSYDYNQIILGVFLILLGIFLVSYKKRGSTIQKNNIQTSTPSVDYQQIPLIKKENILENKAKKNSLEEDIGMKWFARIGILALVIGVGFFIKYAIDMNWINHLTRIILGVVFGIVLIVFGEIISKKEKYLNWGKTLVGGGIAIVYFVVYAAYYFPVYRVALGINQLMDIALLTVVVIFAIGISLRDNSQIIAIGAFSLGFITSLLSNNFELITVIYNLLLCFGLATIVSYKEWPIIGTVGVVAFYLMYSFWTYSGNANHFYLNILQLVSYFVSFSLQSFFLSKRKEFWNKNVIMILLNSFLFFFFCYWQIDHNYHDYLGLFALCMSIVHFFSFYLYKKTAEVNSTNTQLYLALFYLTLTIPIQLNPEWITIFWSLETLLLTLLAFKTKNKTIKTSSYLVAIFTALKTITYDTTVLHDLDLNHLLNSTRLFSFLFTILCFYIIYKIFEKNQDSLNEQDVIIAKAYSWLTSIFLVIIIFIELVTDHSFLVSIILSIFSITYLLTSGIVKKNIFYQSVAIYLVLFLKVLFFDSWKLHDFDYSNFLFSTRLLSFITAIGVLYVASQYLEKRKSSLLEKRQDSLKPSESYLPDVYSYAGTFLAFVLVILEMQEFWISVGWTFLAMIILLLGIAYRKKYLRLQGMLIFAATILKVFIYDTRGLDTIYRTISYMVLGVILLLVSFVYTKYKEKLKEII</sequence>
<feature type="transmembrane region" description="Helical" evidence="1">
    <location>
        <begin position="734"/>
        <end position="750"/>
    </location>
</feature>
<feature type="transmembrane region" description="Helical" evidence="1">
    <location>
        <begin position="446"/>
        <end position="462"/>
    </location>
</feature>
<dbReference type="STRING" id="1805238.AUJ23_03440"/>
<feature type="transmembrane region" description="Helical" evidence="1">
    <location>
        <begin position="333"/>
        <end position="352"/>
    </location>
</feature>
<feature type="transmembrane region" description="Helical" evidence="1">
    <location>
        <begin position="172"/>
        <end position="192"/>
    </location>
</feature>
<feature type="transmembrane region" description="Helical" evidence="1">
    <location>
        <begin position="683"/>
        <end position="701"/>
    </location>
</feature>
<reference evidence="2 3" key="1">
    <citation type="journal article" date="2016" name="Environ. Microbiol.">
        <title>Genomic resolution of a cold subsurface aquifer community provides metabolic insights for novel microbes adapted to high CO concentrations.</title>
        <authorList>
            <person name="Probst A.J."/>
            <person name="Castelle C.J."/>
            <person name="Singh A."/>
            <person name="Brown C.T."/>
            <person name="Anantharaman K."/>
            <person name="Sharon I."/>
            <person name="Hug L.A."/>
            <person name="Burstein D."/>
            <person name="Emerson J.B."/>
            <person name="Thomas B.C."/>
            <person name="Banfield J.F."/>
        </authorList>
    </citation>
    <scope>NUCLEOTIDE SEQUENCE [LARGE SCALE GENOMIC DNA]</scope>
    <source>
        <strain evidence="2">CG1_02_32_51</strain>
    </source>
</reference>
<evidence type="ECO:0008006" key="4">
    <source>
        <dbReference type="Google" id="ProtNLM"/>
    </source>
</evidence>
<feature type="transmembrane region" description="Helical" evidence="1">
    <location>
        <begin position="414"/>
        <end position="434"/>
    </location>
</feature>
<feature type="transmembrane region" description="Helical" evidence="1">
    <location>
        <begin position="204"/>
        <end position="221"/>
    </location>
</feature>
<feature type="transmembrane region" description="Helical" evidence="1">
    <location>
        <begin position="582"/>
        <end position="600"/>
    </location>
</feature>
<feature type="transmembrane region" description="Helical" evidence="1">
    <location>
        <begin position="105"/>
        <end position="122"/>
    </location>
</feature>
<feature type="transmembrane region" description="Helical" evidence="1">
    <location>
        <begin position="309"/>
        <end position="326"/>
    </location>
</feature>
<feature type="transmembrane region" description="Helical" evidence="1">
    <location>
        <begin position="556"/>
        <end position="576"/>
    </location>
</feature>
<name>A0A1J4U1Y5_9BACT</name>
<feature type="transmembrane region" description="Helical" evidence="1">
    <location>
        <begin position="495"/>
        <end position="514"/>
    </location>
</feature>
<feature type="transmembrane region" description="Helical" evidence="1">
    <location>
        <begin position="645"/>
        <end position="662"/>
    </location>
</feature>
<feature type="transmembrane region" description="Helical" evidence="1">
    <location>
        <begin position="390"/>
        <end position="408"/>
    </location>
</feature>
<dbReference type="Pfam" id="PF10101">
    <property type="entry name" value="DUF2339"/>
    <property type="match status" value="1"/>
</dbReference>
<feature type="transmembrane region" description="Helical" evidence="1">
    <location>
        <begin position="762"/>
        <end position="779"/>
    </location>
</feature>
<keyword evidence="1" id="KW-1133">Transmembrane helix</keyword>
<evidence type="ECO:0000256" key="1">
    <source>
        <dbReference type="SAM" id="Phobius"/>
    </source>
</evidence>
<feature type="transmembrane region" description="Helical" evidence="1">
    <location>
        <begin position="233"/>
        <end position="252"/>
    </location>
</feature>
<feature type="transmembrane region" description="Helical" evidence="1">
    <location>
        <begin position="526"/>
        <end position="544"/>
    </location>
</feature>
<feature type="transmembrane region" description="Helical" evidence="1">
    <location>
        <begin position="287"/>
        <end position="303"/>
    </location>
</feature>
<keyword evidence="1" id="KW-0812">Transmembrane</keyword>
<feature type="transmembrane region" description="Helical" evidence="1">
    <location>
        <begin position="607"/>
        <end position="625"/>
    </location>
</feature>
<keyword evidence="1" id="KW-0472">Membrane</keyword>
<feature type="transmembrane region" description="Helical" evidence="1">
    <location>
        <begin position="707"/>
        <end position="727"/>
    </location>
</feature>
<evidence type="ECO:0000313" key="3">
    <source>
        <dbReference type="Proteomes" id="UP000181941"/>
    </source>
</evidence>
<organism evidence="2 3">
    <name type="scientific">Candidatus Magasanikbacteria bacterium CG1_02_32_51</name>
    <dbReference type="NCBI Taxonomy" id="1805238"/>
    <lineage>
        <taxon>Bacteria</taxon>
        <taxon>Candidatus Magasanikiibacteriota</taxon>
    </lineage>
</organism>
<accession>A0A1J4U1Y5</accession>
<dbReference type="Proteomes" id="UP000181941">
    <property type="component" value="Unassembled WGS sequence"/>
</dbReference>
<proteinExistence type="predicted"/>
<gene>
    <name evidence="2" type="ORF">AUJ23_03440</name>
</gene>
<comment type="caution">
    <text evidence="2">The sequence shown here is derived from an EMBL/GenBank/DDBJ whole genome shotgun (WGS) entry which is preliminary data.</text>
</comment>
<dbReference type="InterPro" id="IPR019286">
    <property type="entry name" value="DUF2339_TM"/>
</dbReference>
<dbReference type="AlphaFoldDB" id="A0A1J4U1Y5"/>
<dbReference type="PANTHER" id="PTHR38434">
    <property type="entry name" value="BLL2549 PROTEIN"/>
    <property type="match status" value="1"/>
</dbReference>
<dbReference type="EMBL" id="MNVC01000041">
    <property type="protein sequence ID" value="OIO18540.1"/>
    <property type="molecule type" value="Genomic_DNA"/>
</dbReference>
<feature type="transmembrane region" description="Helical" evidence="1">
    <location>
        <begin position="68"/>
        <end position="85"/>
    </location>
</feature>
<feature type="transmembrane region" description="Helical" evidence="1">
    <location>
        <begin position="468"/>
        <end position="483"/>
    </location>
</feature>
<feature type="transmembrane region" description="Helical" evidence="1">
    <location>
        <begin position="358"/>
        <end position="378"/>
    </location>
</feature>
<evidence type="ECO:0000313" key="2">
    <source>
        <dbReference type="EMBL" id="OIO18540.1"/>
    </source>
</evidence>
<protein>
    <recommendedName>
        <fullName evidence="4">DUF2339 domain-containing protein</fullName>
    </recommendedName>
</protein>
<feature type="transmembrane region" description="Helical" evidence="1">
    <location>
        <begin position="258"/>
        <end position="280"/>
    </location>
</feature>
<dbReference type="PANTHER" id="PTHR38434:SF1">
    <property type="entry name" value="BLL2549 PROTEIN"/>
    <property type="match status" value="1"/>
</dbReference>